<accession>A0A381YAP7</accession>
<organism evidence="1">
    <name type="scientific">marine metagenome</name>
    <dbReference type="NCBI Taxonomy" id="408172"/>
    <lineage>
        <taxon>unclassified sequences</taxon>
        <taxon>metagenomes</taxon>
        <taxon>ecological metagenomes</taxon>
    </lineage>
</organism>
<reference evidence="1" key="1">
    <citation type="submission" date="2018-05" db="EMBL/GenBank/DDBJ databases">
        <authorList>
            <person name="Lanie J.A."/>
            <person name="Ng W.-L."/>
            <person name="Kazmierczak K.M."/>
            <person name="Andrzejewski T.M."/>
            <person name="Davidsen T.M."/>
            <person name="Wayne K.J."/>
            <person name="Tettelin H."/>
            <person name="Glass J.I."/>
            <person name="Rusch D."/>
            <person name="Podicherti R."/>
            <person name="Tsui H.-C.T."/>
            <person name="Winkler M.E."/>
        </authorList>
    </citation>
    <scope>NUCLEOTIDE SEQUENCE</scope>
</reference>
<evidence type="ECO:0000313" key="1">
    <source>
        <dbReference type="EMBL" id="SVA74064.1"/>
    </source>
</evidence>
<name>A0A381YAP7_9ZZZZ</name>
<sequence length="73" mass="8514">MENKTTKEDLNQHPLVSLSAFKKSGKAPVDMNHLIFQFKDSLVDFGVLVRYGRKWLVSESHLYQWLRIHGKEA</sequence>
<proteinExistence type="predicted"/>
<gene>
    <name evidence="1" type="ORF">METZ01_LOCUS126918</name>
</gene>
<protein>
    <submittedName>
        <fullName evidence="1">Uncharacterized protein</fullName>
    </submittedName>
</protein>
<dbReference type="EMBL" id="UINC01017772">
    <property type="protein sequence ID" value="SVA74064.1"/>
    <property type="molecule type" value="Genomic_DNA"/>
</dbReference>
<dbReference type="AlphaFoldDB" id="A0A381YAP7"/>